<keyword evidence="3" id="KW-1185">Reference proteome</keyword>
<protein>
    <recommendedName>
        <fullName evidence="4">DUF1735 domain-containing protein</fullName>
    </recommendedName>
</protein>
<dbReference type="EMBL" id="CP095061">
    <property type="protein sequence ID" value="UOQ65299.1"/>
    <property type="molecule type" value="Genomic_DNA"/>
</dbReference>
<name>A0ABY4G3S7_9BACT</name>
<evidence type="ECO:0000313" key="2">
    <source>
        <dbReference type="EMBL" id="UOQ65299.1"/>
    </source>
</evidence>
<proteinExistence type="predicted"/>
<feature type="chain" id="PRO_5045070997" description="DUF1735 domain-containing protein" evidence="1">
    <location>
        <begin position="21"/>
        <end position="200"/>
    </location>
</feature>
<dbReference type="RefSeq" id="WP_245119305.1">
    <property type="nucleotide sequence ID" value="NZ_CP095061.1"/>
</dbReference>
<reference evidence="2" key="1">
    <citation type="submission" date="2022-04" db="EMBL/GenBank/DDBJ databases">
        <title>Hymenobacter sp. isolated from the air.</title>
        <authorList>
            <person name="Won M."/>
            <person name="Lee C.-M."/>
            <person name="Woen H.-Y."/>
            <person name="Kwon S.-W."/>
        </authorList>
    </citation>
    <scope>NUCLEOTIDE SEQUENCE</scope>
    <source>
        <strain evidence="2">5420S-77</strain>
    </source>
</reference>
<evidence type="ECO:0008006" key="4">
    <source>
        <dbReference type="Google" id="ProtNLM"/>
    </source>
</evidence>
<evidence type="ECO:0000256" key="1">
    <source>
        <dbReference type="SAM" id="SignalP"/>
    </source>
</evidence>
<dbReference type="Proteomes" id="UP000830401">
    <property type="component" value="Chromosome"/>
</dbReference>
<evidence type="ECO:0000313" key="3">
    <source>
        <dbReference type="Proteomes" id="UP000830401"/>
    </source>
</evidence>
<keyword evidence="1" id="KW-0732">Signal</keyword>
<dbReference type="PROSITE" id="PS51257">
    <property type="entry name" value="PROKAR_LIPOPROTEIN"/>
    <property type="match status" value="1"/>
</dbReference>
<gene>
    <name evidence="2" type="ORF">MUN86_17340</name>
</gene>
<sequence length="200" mass="21199">MKKNIIHFFALLLLSAGAFSCEKDYGNKLGPLEDSVADIPVTISNATYFERVPIITTSVAAGGRFDITLQIPAGKGNIKEITRVATGTTLANLNSAAPFSLNYNTTTQTASPIAGNGSNEITFSTSLAAYSAYRTRLTSVSGYSAGVNSAGPAATVAMLGTAPNQVVDERTPTILRYWFLVTLEDGTEIVTTEVRVRILP</sequence>
<accession>A0ABY4G3S7</accession>
<organism evidence="2 3">
    <name type="scientific">Hymenobacter volaticus</name>
    <dbReference type="NCBI Taxonomy" id="2932254"/>
    <lineage>
        <taxon>Bacteria</taxon>
        <taxon>Pseudomonadati</taxon>
        <taxon>Bacteroidota</taxon>
        <taxon>Cytophagia</taxon>
        <taxon>Cytophagales</taxon>
        <taxon>Hymenobacteraceae</taxon>
        <taxon>Hymenobacter</taxon>
    </lineage>
</organism>
<feature type="signal peptide" evidence="1">
    <location>
        <begin position="1"/>
        <end position="20"/>
    </location>
</feature>